<dbReference type="InterPro" id="IPR000792">
    <property type="entry name" value="Tscrpt_reg_LuxR_C"/>
</dbReference>
<comment type="caution">
    <text evidence="3">The sequence shown here is derived from an EMBL/GenBank/DDBJ whole genome shotgun (WGS) entry which is preliminary data.</text>
</comment>
<reference evidence="3 4" key="1">
    <citation type="submission" date="2020-09" db="EMBL/GenBank/DDBJ databases">
        <title>novel species in genus Nocardioides.</title>
        <authorList>
            <person name="Zhang G."/>
        </authorList>
    </citation>
    <scope>NUCLEOTIDE SEQUENCE [LARGE SCALE GENOMIC DNA]</scope>
    <source>
        <strain evidence="3 4">19197</strain>
    </source>
</reference>
<sequence>MPDDQVRVLRLMAEGDTIDVVARKLGISERTVRRRARAACDTLGCETTIEAIVWAVRHGHL</sequence>
<dbReference type="Proteomes" id="UP000649289">
    <property type="component" value="Unassembled WGS sequence"/>
</dbReference>
<name>A0ABR8MHV4_9ACTN</name>
<dbReference type="Gene3D" id="1.10.10.10">
    <property type="entry name" value="Winged helix-like DNA-binding domain superfamily/Winged helix DNA-binding domain"/>
    <property type="match status" value="1"/>
</dbReference>
<dbReference type="Pfam" id="PF13384">
    <property type="entry name" value="HTH_23"/>
    <property type="match status" value="1"/>
</dbReference>
<dbReference type="SUPFAM" id="SSF46894">
    <property type="entry name" value="C-terminal effector domain of the bipartite response regulators"/>
    <property type="match status" value="1"/>
</dbReference>
<gene>
    <name evidence="3" type="ORF">IEZ25_11015</name>
</gene>
<protein>
    <submittedName>
        <fullName evidence="3">Response regulator transcription factor</fullName>
    </submittedName>
</protein>
<evidence type="ECO:0000259" key="2">
    <source>
        <dbReference type="PROSITE" id="PS50043"/>
    </source>
</evidence>
<evidence type="ECO:0000256" key="1">
    <source>
        <dbReference type="ARBA" id="ARBA00023125"/>
    </source>
</evidence>
<dbReference type="PANTHER" id="PTHR43214">
    <property type="entry name" value="TWO-COMPONENT RESPONSE REGULATOR"/>
    <property type="match status" value="1"/>
</dbReference>
<dbReference type="SMART" id="SM00421">
    <property type="entry name" value="HTH_LUXR"/>
    <property type="match status" value="1"/>
</dbReference>
<dbReference type="InterPro" id="IPR036388">
    <property type="entry name" value="WH-like_DNA-bd_sf"/>
</dbReference>
<keyword evidence="4" id="KW-1185">Reference proteome</keyword>
<dbReference type="PROSITE" id="PS50043">
    <property type="entry name" value="HTH_LUXR_2"/>
    <property type="match status" value="1"/>
</dbReference>
<proteinExistence type="predicted"/>
<accession>A0ABR8MHV4</accession>
<evidence type="ECO:0000313" key="4">
    <source>
        <dbReference type="Proteomes" id="UP000649289"/>
    </source>
</evidence>
<dbReference type="InterPro" id="IPR039420">
    <property type="entry name" value="WalR-like"/>
</dbReference>
<keyword evidence="1" id="KW-0238">DNA-binding</keyword>
<dbReference type="InterPro" id="IPR016032">
    <property type="entry name" value="Sig_transdc_resp-reg_C-effctor"/>
</dbReference>
<dbReference type="EMBL" id="JACXYY010000004">
    <property type="protein sequence ID" value="MBD3915145.1"/>
    <property type="molecule type" value="Genomic_DNA"/>
</dbReference>
<organism evidence="3 4">
    <name type="scientific">Nocardioides hwasunensis</name>
    <dbReference type="NCBI Taxonomy" id="397258"/>
    <lineage>
        <taxon>Bacteria</taxon>
        <taxon>Bacillati</taxon>
        <taxon>Actinomycetota</taxon>
        <taxon>Actinomycetes</taxon>
        <taxon>Propionibacteriales</taxon>
        <taxon>Nocardioidaceae</taxon>
        <taxon>Nocardioides</taxon>
    </lineage>
</organism>
<feature type="domain" description="HTH luxR-type" evidence="2">
    <location>
        <begin position="1"/>
        <end position="59"/>
    </location>
</feature>
<evidence type="ECO:0000313" key="3">
    <source>
        <dbReference type="EMBL" id="MBD3915145.1"/>
    </source>
</evidence>